<dbReference type="EMBL" id="LAZR01070393">
    <property type="protein sequence ID" value="KKK41526.1"/>
    <property type="molecule type" value="Genomic_DNA"/>
</dbReference>
<dbReference type="AlphaFoldDB" id="A0A0F8XZG9"/>
<reference evidence="2" key="1">
    <citation type="journal article" date="2015" name="Nature">
        <title>Complex archaea that bridge the gap between prokaryotes and eukaryotes.</title>
        <authorList>
            <person name="Spang A."/>
            <person name="Saw J.H."/>
            <person name="Jorgensen S.L."/>
            <person name="Zaremba-Niedzwiedzka K."/>
            <person name="Martijn J."/>
            <person name="Lind A.E."/>
            <person name="van Eijk R."/>
            <person name="Schleper C."/>
            <person name="Guy L."/>
            <person name="Ettema T.J."/>
        </authorList>
    </citation>
    <scope>NUCLEOTIDE SEQUENCE</scope>
</reference>
<feature type="region of interest" description="Disordered" evidence="1">
    <location>
        <begin position="145"/>
        <end position="164"/>
    </location>
</feature>
<feature type="non-terminal residue" evidence="2">
    <location>
        <position position="1"/>
    </location>
</feature>
<evidence type="ECO:0000313" key="2">
    <source>
        <dbReference type="EMBL" id="KKK41526.1"/>
    </source>
</evidence>
<gene>
    <name evidence="2" type="ORF">LCGC14_2679470</name>
</gene>
<proteinExistence type="predicted"/>
<sequence>RELQITASPSQQWYQSPRAAVPESIERLRRRSRSGVLPLVPHWQPCYTGTDKVPMGKQMVDGEKLRDYRIRLNKVELELLVWALDTAKEATKNDKSAPHETLQISSLRMRLNRPGSARRWWRGGWVLNDRVQVWMSELRHAAPQVWRPPGRPQRRRDVSALPRVPAGSARADRAEAFGEIAHCCVGFIHPRRFSASNGEGLSTWKDRGNVKNKTENNSNSIYWWSLCFYFW</sequence>
<name>A0A0F8XZG9_9ZZZZ</name>
<accession>A0A0F8XZG9</accession>
<protein>
    <submittedName>
        <fullName evidence="2">Uncharacterized protein</fullName>
    </submittedName>
</protein>
<evidence type="ECO:0000256" key="1">
    <source>
        <dbReference type="SAM" id="MobiDB-lite"/>
    </source>
</evidence>
<comment type="caution">
    <text evidence="2">The sequence shown here is derived from an EMBL/GenBank/DDBJ whole genome shotgun (WGS) entry which is preliminary data.</text>
</comment>
<organism evidence="2">
    <name type="scientific">marine sediment metagenome</name>
    <dbReference type="NCBI Taxonomy" id="412755"/>
    <lineage>
        <taxon>unclassified sequences</taxon>
        <taxon>metagenomes</taxon>
        <taxon>ecological metagenomes</taxon>
    </lineage>
</organism>